<evidence type="ECO:0000313" key="1">
    <source>
        <dbReference type="EMBL" id="KAL2635494.1"/>
    </source>
</evidence>
<evidence type="ECO:0000313" key="2">
    <source>
        <dbReference type="Proteomes" id="UP001605036"/>
    </source>
</evidence>
<organism evidence="1 2">
    <name type="scientific">Riccia fluitans</name>
    <dbReference type="NCBI Taxonomy" id="41844"/>
    <lineage>
        <taxon>Eukaryota</taxon>
        <taxon>Viridiplantae</taxon>
        <taxon>Streptophyta</taxon>
        <taxon>Embryophyta</taxon>
        <taxon>Marchantiophyta</taxon>
        <taxon>Marchantiopsida</taxon>
        <taxon>Marchantiidae</taxon>
        <taxon>Marchantiales</taxon>
        <taxon>Ricciaceae</taxon>
        <taxon>Riccia</taxon>
    </lineage>
</organism>
<gene>
    <name evidence="1" type="ORF">R1flu_006973</name>
</gene>
<dbReference type="Proteomes" id="UP001605036">
    <property type="component" value="Unassembled WGS sequence"/>
</dbReference>
<accession>A0ABD1YXK5</accession>
<dbReference type="EMBL" id="JBHFFA010000003">
    <property type="protein sequence ID" value="KAL2635494.1"/>
    <property type="molecule type" value="Genomic_DNA"/>
</dbReference>
<protein>
    <submittedName>
        <fullName evidence="1">Uncharacterized protein</fullName>
    </submittedName>
</protein>
<proteinExistence type="predicted"/>
<dbReference type="AlphaFoldDB" id="A0ABD1YXK5"/>
<reference evidence="1 2" key="1">
    <citation type="submission" date="2024-09" db="EMBL/GenBank/DDBJ databases">
        <title>Chromosome-scale assembly of Riccia fluitans.</title>
        <authorList>
            <person name="Paukszto L."/>
            <person name="Sawicki J."/>
            <person name="Karawczyk K."/>
            <person name="Piernik-Szablinska J."/>
            <person name="Szczecinska M."/>
            <person name="Mazdziarz M."/>
        </authorList>
    </citation>
    <scope>NUCLEOTIDE SEQUENCE [LARGE SCALE GENOMIC DNA]</scope>
    <source>
        <strain evidence="1">Rf_01</strain>
        <tissue evidence="1">Aerial parts of the thallus</tissue>
    </source>
</reference>
<name>A0ABD1YXK5_9MARC</name>
<comment type="caution">
    <text evidence="1">The sequence shown here is derived from an EMBL/GenBank/DDBJ whole genome shotgun (WGS) entry which is preliminary data.</text>
</comment>
<dbReference type="Pfam" id="PF14223">
    <property type="entry name" value="Retrotran_gag_2"/>
    <property type="match status" value="1"/>
</dbReference>
<sequence length="155" mass="17539">MASLPVILDSERLLGASNNSSWKWRSQAILEGEGLWDLVEGSAPEVTTSLTSATSEVTDAAATKEVMTTTPVVADSEVQRKRRLRALVILKRSVTYDVMPYVVEVKTPREFWDSLRRRFDVKSSARLLMLRQKFSLLKCKAVNRFRVFSETLVIC</sequence>
<keyword evidence="2" id="KW-1185">Reference proteome</keyword>